<organism evidence="8 9">
    <name type="scientific">Phaeodactylibacter luteus</name>
    <dbReference type="NCBI Taxonomy" id="1564516"/>
    <lineage>
        <taxon>Bacteria</taxon>
        <taxon>Pseudomonadati</taxon>
        <taxon>Bacteroidota</taxon>
        <taxon>Saprospiria</taxon>
        <taxon>Saprospirales</taxon>
        <taxon>Haliscomenobacteraceae</taxon>
        <taxon>Phaeodactylibacter</taxon>
    </lineage>
</organism>
<feature type="transmembrane region" description="Helical" evidence="6">
    <location>
        <begin position="214"/>
        <end position="237"/>
    </location>
</feature>
<comment type="subcellular location">
    <subcellularLocation>
        <location evidence="1">Cell membrane</location>
        <topology evidence="1">Multi-pass membrane protein</topology>
    </subcellularLocation>
</comment>
<dbReference type="RefSeq" id="WP_147166808.1">
    <property type="nucleotide sequence ID" value="NZ_VOOR01000012.1"/>
</dbReference>
<keyword evidence="5 6" id="KW-0472">Membrane</keyword>
<dbReference type="AlphaFoldDB" id="A0A5C6RQ27"/>
<gene>
    <name evidence="8" type="ORF">FRY97_07385</name>
</gene>
<dbReference type="PANTHER" id="PTHR30294:SF29">
    <property type="entry name" value="MULTIDRUG ABC TRANSPORTER PERMEASE YBHS-RELATED"/>
    <property type="match status" value="1"/>
</dbReference>
<evidence type="ECO:0000256" key="6">
    <source>
        <dbReference type="SAM" id="Phobius"/>
    </source>
</evidence>
<dbReference type="Gene3D" id="3.40.190.10">
    <property type="entry name" value="Periplasmic binding protein-like II"/>
    <property type="match status" value="1"/>
</dbReference>
<feature type="transmembrane region" description="Helical" evidence="6">
    <location>
        <begin position="300"/>
        <end position="320"/>
    </location>
</feature>
<dbReference type="GO" id="GO:0140359">
    <property type="term" value="F:ABC-type transporter activity"/>
    <property type="evidence" value="ECO:0007669"/>
    <property type="project" value="InterPro"/>
</dbReference>
<dbReference type="GO" id="GO:0005886">
    <property type="term" value="C:plasma membrane"/>
    <property type="evidence" value="ECO:0007669"/>
    <property type="project" value="UniProtKB-SubCell"/>
</dbReference>
<evidence type="ECO:0000256" key="3">
    <source>
        <dbReference type="ARBA" id="ARBA00022692"/>
    </source>
</evidence>
<feature type="transmembrane region" description="Helical" evidence="6">
    <location>
        <begin position="392"/>
        <end position="412"/>
    </location>
</feature>
<dbReference type="InterPro" id="IPR051449">
    <property type="entry name" value="ABC-2_transporter_component"/>
</dbReference>
<dbReference type="OrthoDB" id="9768837at2"/>
<reference evidence="8 9" key="1">
    <citation type="submission" date="2019-08" db="EMBL/GenBank/DDBJ databases">
        <title>Genome of Phaeodactylibacter luteus.</title>
        <authorList>
            <person name="Bowman J.P."/>
        </authorList>
    </citation>
    <scope>NUCLEOTIDE SEQUENCE [LARGE SCALE GENOMIC DNA]</scope>
    <source>
        <strain evidence="8 9">KCTC 42180</strain>
    </source>
</reference>
<feature type="transmembrane region" description="Helical" evidence="6">
    <location>
        <begin position="243"/>
        <end position="263"/>
    </location>
</feature>
<dbReference type="InterPro" id="IPR013525">
    <property type="entry name" value="ABC2_TM"/>
</dbReference>
<proteinExistence type="predicted"/>
<feature type="transmembrane region" description="Helical" evidence="6">
    <location>
        <begin position="340"/>
        <end position="360"/>
    </location>
</feature>
<keyword evidence="4 6" id="KW-1133">Transmembrane helix</keyword>
<dbReference type="SUPFAM" id="SSF53850">
    <property type="entry name" value="Periplasmic binding protein-like II"/>
    <property type="match status" value="1"/>
</dbReference>
<evidence type="ECO:0000259" key="7">
    <source>
        <dbReference type="Pfam" id="PF12698"/>
    </source>
</evidence>
<evidence type="ECO:0000313" key="9">
    <source>
        <dbReference type="Proteomes" id="UP000321580"/>
    </source>
</evidence>
<evidence type="ECO:0000256" key="2">
    <source>
        <dbReference type="ARBA" id="ARBA00022475"/>
    </source>
</evidence>
<evidence type="ECO:0000256" key="1">
    <source>
        <dbReference type="ARBA" id="ARBA00004651"/>
    </source>
</evidence>
<keyword evidence="3 6" id="KW-0812">Transmembrane</keyword>
<name>A0A5C6RQ27_9BACT</name>
<dbReference type="Pfam" id="PF12698">
    <property type="entry name" value="ABC2_membrane_3"/>
    <property type="match status" value="1"/>
</dbReference>
<dbReference type="PANTHER" id="PTHR30294">
    <property type="entry name" value="MEMBRANE COMPONENT OF ABC TRANSPORTER YHHJ-RELATED"/>
    <property type="match status" value="1"/>
</dbReference>
<feature type="transmembrane region" description="Helical" evidence="6">
    <location>
        <begin position="178"/>
        <end position="202"/>
    </location>
</feature>
<accession>A0A5C6RQ27</accession>
<feature type="domain" description="ABC-2 type transporter transmembrane" evidence="7">
    <location>
        <begin position="19"/>
        <end position="413"/>
    </location>
</feature>
<evidence type="ECO:0000256" key="5">
    <source>
        <dbReference type="ARBA" id="ARBA00023136"/>
    </source>
</evidence>
<feature type="transmembrane region" description="Helical" evidence="6">
    <location>
        <begin position="21"/>
        <end position="43"/>
    </location>
</feature>
<protein>
    <submittedName>
        <fullName evidence="8">ABC transporter permease</fullName>
    </submittedName>
</protein>
<comment type="caution">
    <text evidence="8">The sequence shown here is derived from an EMBL/GenBank/DDBJ whole genome shotgun (WGS) entry which is preliminary data.</text>
</comment>
<keyword evidence="2" id="KW-1003">Cell membrane</keyword>
<feature type="transmembrane region" description="Helical" evidence="6">
    <location>
        <begin position="367"/>
        <end position="386"/>
    </location>
</feature>
<keyword evidence="9" id="KW-1185">Reference proteome</keyword>
<dbReference type="EMBL" id="VOOR01000012">
    <property type="protein sequence ID" value="TXB64109.1"/>
    <property type="molecule type" value="Genomic_DNA"/>
</dbReference>
<evidence type="ECO:0000313" key="8">
    <source>
        <dbReference type="EMBL" id="TXB64109.1"/>
    </source>
</evidence>
<evidence type="ECO:0000256" key="4">
    <source>
        <dbReference type="ARBA" id="ARBA00022989"/>
    </source>
</evidence>
<dbReference type="Proteomes" id="UP000321580">
    <property type="component" value="Unassembled WGS sequence"/>
</dbReference>
<sequence length="441" mass="48983">MDKLWLIIKREYLTRVTRRSFILATLLTPLAFALFFVVVGLIFQYESDDSKRIAVIDESGMLGGVLKDEENLFFKFTTQPLAELRAGFEESDFDGILLVPPLDDILSRRHTVFYYAPKQPTLDIESLIRARLSERLRDYKIEALALDPAQLEALDTRIELEPEPIDENSQDASKLTGAIAAAIGGIMGIVMYLVVFIYGMMVMRSVMEEKTSRIVEVMISSVRPFQLMLGKIVGVGAVGLTQVAIWVVLIPVLILIASLVFGIDSSAQLEMAQQQPGAAAFDPNDAEAMAALALQEFQSLNWWAILPLFIFFFLGGYFLYSSLFAAVGSAMGDDLGEGQSLTIPITIPVIIAFYIMIVAVQAPNSSLAVWASIFPLFAPIVMPARLAFSPPVWEIALSIGLLAATSIFFVWLSGRIYRVGILMYGKKITLRELGKWMFYKD</sequence>